<comment type="caution">
    <text evidence="1">The sequence shown here is derived from an EMBL/GenBank/DDBJ whole genome shotgun (WGS) entry which is preliminary data.</text>
</comment>
<name>A0AAN8BCB7_9TELE</name>
<dbReference type="Proteomes" id="UP001335648">
    <property type="component" value="Unassembled WGS sequence"/>
</dbReference>
<evidence type="ECO:0000313" key="2">
    <source>
        <dbReference type="Proteomes" id="UP001335648"/>
    </source>
</evidence>
<sequence>MGSSEESTLGVSTHSQNLTKYLCSAILGVICPWDRRVSQHPLLHGDLMMLSLDWPAFVPDLLLDAGFKVCCQFQKSLADPVYFLHCNMKKEQYL</sequence>
<accession>A0AAN8BCB7</accession>
<evidence type="ECO:0000313" key="1">
    <source>
        <dbReference type="EMBL" id="KAK5882198.1"/>
    </source>
</evidence>
<dbReference type="EMBL" id="JAULUE010002062">
    <property type="protein sequence ID" value="KAK5882198.1"/>
    <property type="molecule type" value="Genomic_DNA"/>
</dbReference>
<gene>
    <name evidence="1" type="ORF">CesoFtcFv8_020808</name>
</gene>
<dbReference type="AlphaFoldDB" id="A0AAN8BCB7"/>
<reference evidence="1 2" key="1">
    <citation type="journal article" date="2023" name="Mol. Biol. Evol.">
        <title>Genomics of Secondarily Temperate Adaptation in the Only Non-Antarctic Icefish.</title>
        <authorList>
            <person name="Rivera-Colon A.G."/>
            <person name="Rayamajhi N."/>
            <person name="Minhas B.F."/>
            <person name="Madrigal G."/>
            <person name="Bilyk K.T."/>
            <person name="Yoon V."/>
            <person name="Hune M."/>
            <person name="Gregory S."/>
            <person name="Cheng C.H.C."/>
            <person name="Catchen J.M."/>
        </authorList>
    </citation>
    <scope>NUCLEOTIDE SEQUENCE [LARGE SCALE GENOMIC DNA]</scope>
    <source>
        <strain evidence="1">JC2023a</strain>
    </source>
</reference>
<organism evidence="1 2">
    <name type="scientific">Champsocephalus esox</name>
    <name type="common">pike icefish</name>
    <dbReference type="NCBI Taxonomy" id="159716"/>
    <lineage>
        <taxon>Eukaryota</taxon>
        <taxon>Metazoa</taxon>
        <taxon>Chordata</taxon>
        <taxon>Craniata</taxon>
        <taxon>Vertebrata</taxon>
        <taxon>Euteleostomi</taxon>
        <taxon>Actinopterygii</taxon>
        <taxon>Neopterygii</taxon>
        <taxon>Teleostei</taxon>
        <taxon>Neoteleostei</taxon>
        <taxon>Acanthomorphata</taxon>
        <taxon>Eupercaria</taxon>
        <taxon>Perciformes</taxon>
        <taxon>Notothenioidei</taxon>
        <taxon>Channichthyidae</taxon>
        <taxon>Champsocephalus</taxon>
    </lineage>
</organism>
<proteinExistence type="predicted"/>
<protein>
    <submittedName>
        <fullName evidence="1">Uncharacterized protein</fullName>
    </submittedName>
</protein>
<keyword evidence="2" id="KW-1185">Reference proteome</keyword>